<feature type="domain" description="Signal transduction histidine kinase internal region" evidence="3">
    <location>
        <begin position="397"/>
        <end position="477"/>
    </location>
</feature>
<sequence>MLRPIKKTCFSLLIIFLPLCGNSQGVQLDSLRNELEGHTLQDTIRAGLLIEIAGEMTYSSPNEAFPYVKEAIAISEKTNWIKGEALAHRQKGNLYYVLGDNLNALDAYQKALVLSQKMVNKQLESSLLGNIGNIHADLKEYDKALTNYRAYLSTAQSLNNRPDEIKALSNIAIVYNDTENFEEGVAYLEKALALAKLEENNLFIAAITNNLALAYKKLGQNEKALAHYQEAADLAQQIGNKYIEASALNSIGKINVLLNNYGMAETNARQALSLSKEIGAVEWESDSWEVLSQVFENNGNMAEALDAYKEHVQLRDSVLNEEKRSELTRKEMQFQMERQQAVALEEIKRQELVKNGYLLGAILLALISILGYFLYKRRRDALEKRKVAEFNAKVAETELKALRSQMNPHFIFNSLNSISDFISKKDIQQADDYLVKFSKLTRSILENSEKKWITLEEDLELMELYMQIEALRLENKLNYRISIDESVEPENTLVPPLLLQPFIENSIWHGIAPKQGDGQIDLLIKKDDNMLEYIVEDNGVGRSATNTKAKRKGSFGVKITSNRIDIINHLKNTNGSINLLDKTEGLRVEIRLPLELQF</sequence>
<keyword evidence="1" id="KW-0802">TPR repeat</keyword>
<dbReference type="SMART" id="SM00028">
    <property type="entry name" value="TPR"/>
    <property type="match status" value="6"/>
</dbReference>
<dbReference type="InterPro" id="IPR036890">
    <property type="entry name" value="HATPase_C_sf"/>
</dbReference>
<dbReference type="PANTHER" id="PTHR34220:SF7">
    <property type="entry name" value="SENSOR HISTIDINE KINASE YPDA"/>
    <property type="match status" value="1"/>
</dbReference>
<dbReference type="InterPro" id="IPR050640">
    <property type="entry name" value="Bact_2-comp_sensor_kinase"/>
</dbReference>
<dbReference type="SUPFAM" id="SSF55874">
    <property type="entry name" value="ATPase domain of HSP90 chaperone/DNA topoisomerase II/histidine kinase"/>
    <property type="match status" value="1"/>
</dbReference>
<reference evidence="4 5" key="1">
    <citation type="submission" date="2023-03" db="EMBL/GenBank/DDBJ databases">
        <title>Muricauda XX sp. nov. and Muricauda XXX sp. nov., two novel species isolated from Okinawa Trough.</title>
        <authorList>
            <person name="Cao W."/>
            <person name="Deng X."/>
        </authorList>
    </citation>
    <scope>NUCLEOTIDE SEQUENCE [LARGE SCALE GENOMIC DNA]</scope>
    <source>
        <strain evidence="4 5">81s02</strain>
    </source>
</reference>
<evidence type="ECO:0000313" key="5">
    <source>
        <dbReference type="Proteomes" id="UP001217083"/>
    </source>
</evidence>
<dbReference type="Pfam" id="PF13424">
    <property type="entry name" value="TPR_12"/>
    <property type="match status" value="2"/>
</dbReference>
<dbReference type="RefSeq" id="WP_275650842.1">
    <property type="nucleotide sequence ID" value="NZ_JARFVA010000009.1"/>
</dbReference>
<feature type="repeat" description="TPR" evidence="1">
    <location>
        <begin position="205"/>
        <end position="238"/>
    </location>
</feature>
<keyword evidence="2" id="KW-1133">Transmembrane helix</keyword>
<dbReference type="PROSITE" id="PS50005">
    <property type="entry name" value="TPR"/>
    <property type="match status" value="2"/>
</dbReference>
<evidence type="ECO:0000256" key="1">
    <source>
        <dbReference type="PROSITE-ProRule" id="PRU00339"/>
    </source>
</evidence>
<feature type="repeat" description="TPR" evidence="1">
    <location>
        <begin position="85"/>
        <end position="118"/>
    </location>
</feature>
<keyword evidence="2" id="KW-0812">Transmembrane</keyword>
<comment type="caution">
    <text evidence="4">The sequence shown here is derived from an EMBL/GenBank/DDBJ whole genome shotgun (WGS) entry which is preliminary data.</text>
</comment>
<keyword evidence="2" id="KW-0472">Membrane</keyword>
<dbReference type="PANTHER" id="PTHR34220">
    <property type="entry name" value="SENSOR HISTIDINE KINASE YPDA"/>
    <property type="match status" value="1"/>
</dbReference>
<accession>A0ABT5XT43</accession>
<dbReference type="Pfam" id="PF06580">
    <property type="entry name" value="His_kinase"/>
    <property type="match status" value="1"/>
</dbReference>
<dbReference type="EMBL" id="JARFVA010000009">
    <property type="protein sequence ID" value="MDF0709073.1"/>
    <property type="molecule type" value="Genomic_DNA"/>
</dbReference>
<evidence type="ECO:0000313" key="4">
    <source>
        <dbReference type="EMBL" id="MDF0709073.1"/>
    </source>
</evidence>
<name>A0ABT5XT43_9FLAO</name>
<keyword evidence="5" id="KW-1185">Reference proteome</keyword>
<dbReference type="Gene3D" id="3.30.565.10">
    <property type="entry name" value="Histidine kinase-like ATPase, C-terminal domain"/>
    <property type="match status" value="1"/>
</dbReference>
<proteinExistence type="predicted"/>
<organism evidence="4 5">
    <name type="scientific">Flagellimonas okinawensis</name>
    <dbReference type="NCBI Taxonomy" id="3031324"/>
    <lineage>
        <taxon>Bacteria</taxon>
        <taxon>Pseudomonadati</taxon>
        <taxon>Bacteroidota</taxon>
        <taxon>Flavobacteriia</taxon>
        <taxon>Flavobacteriales</taxon>
        <taxon>Flavobacteriaceae</taxon>
        <taxon>Flagellimonas</taxon>
    </lineage>
</organism>
<dbReference type="Gene3D" id="1.25.40.10">
    <property type="entry name" value="Tetratricopeptide repeat domain"/>
    <property type="match status" value="1"/>
</dbReference>
<dbReference type="InterPro" id="IPR019734">
    <property type="entry name" value="TPR_rpt"/>
</dbReference>
<protein>
    <submittedName>
        <fullName evidence="4">Tetratricopeptide repeat protein</fullName>
    </submittedName>
</protein>
<dbReference type="InterPro" id="IPR011990">
    <property type="entry name" value="TPR-like_helical_dom_sf"/>
</dbReference>
<evidence type="ECO:0000256" key="2">
    <source>
        <dbReference type="SAM" id="Phobius"/>
    </source>
</evidence>
<gene>
    <name evidence="4" type="ORF">PY091_17810</name>
</gene>
<feature type="transmembrane region" description="Helical" evidence="2">
    <location>
        <begin position="356"/>
        <end position="375"/>
    </location>
</feature>
<dbReference type="Proteomes" id="UP001217083">
    <property type="component" value="Unassembled WGS sequence"/>
</dbReference>
<dbReference type="SUPFAM" id="SSF48452">
    <property type="entry name" value="TPR-like"/>
    <property type="match status" value="2"/>
</dbReference>
<dbReference type="InterPro" id="IPR010559">
    <property type="entry name" value="Sig_transdc_His_kin_internal"/>
</dbReference>
<evidence type="ECO:0000259" key="3">
    <source>
        <dbReference type="Pfam" id="PF06580"/>
    </source>
</evidence>